<dbReference type="PIRSF" id="PIRSF019239">
    <property type="entry name" value="MrpE"/>
    <property type="match status" value="1"/>
</dbReference>
<evidence type="ECO:0000256" key="1">
    <source>
        <dbReference type="ARBA" id="ARBA00004651"/>
    </source>
</evidence>
<keyword evidence="3" id="KW-1003">Cell membrane</keyword>
<evidence type="ECO:0000256" key="5">
    <source>
        <dbReference type="ARBA" id="ARBA00022989"/>
    </source>
</evidence>
<keyword evidence="6" id="KW-0472">Membrane</keyword>
<keyword evidence="4" id="KW-0812">Transmembrane</keyword>
<proteinExistence type="inferred from homology"/>
<dbReference type="AlphaFoldDB" id="A0A3A9JXD7"/>
<gene>
    <name evidence="7" type="ORF">D6Z83_13100</name>
    <name evidence="8" type="ORF">EBE87_15175</name>
</gene>
<evidence type="ECO:0000256" key="3">
    <source>
        <dbReference type="ARBA" id="ARBA00022475"/>
    </source>
</evidence>
<comment type="subcellular location">
    <subcellularLocation>
        <location evidence="1">Cell membrane</location>
        <topology evidence="1">Multi-pass membrane protein</topology>
    </subcellularLocation>
</comment>
<evidence type="ECO:0000256" key="4">
    <source>
        <dbReference type="ARBA" id="ARBA00022692"/>
    </source>
</evidence>
<evidence type="ECO:0000256" key="2">
    <source>
        <dbReference type="ARBA" id="ARBA00006228"/>
    </source>
</evidence>
<evidence type="ECO:0000313" key="10">
    <source>
        <dbReference type="Proteomes" id="UP000278036"/>
    </source>
</evidence>
<dbReference type="Proteomes" id="UP000278036">
    <property type="component" value="Unassembled WGS sequence"/>
</dbReference>
<evidence type="ECO:0000313" key="9">
    <source>
        <dbReference type="Proteomes" id="UP000274097"/>
    </source>
</evidence>
<evidence type="ECO:0000313" key="7">
    <source>
        <dbReference type="EMBL" id="RKK03719.1"/>
    </source>
</evidence>
<dbReference type="PANTHER" id="PTHR34584">
    <property type="entry name" value="NA(+)/H(+) ANTIPORTER SUBUNIT E1"/>
    <property type="match status" value="1"/>
</dbReference>
<dbReference type="EMBL" id="RAQU01000072">
    <property type="protein sequence ID" value="RKK03719.1"/>
    <property type="molecule type" value="Genomic_DNA"/>
</dbReference>
<dbReference type="Pfam" id="PF01899">
    <property type="entry name" value="MNHE"/>
    <property type="match status" value="1"/>
</dbReference>
<name>A0A3A9JXD7_9PROT</name>
<dbReference type="GO" id="GO:0008324">
    <property type="term" value="F:monoatomic cation transmembrane transporter activity"/>
    <property type="evidence" value="ECO:0007669"/>
    <property type="project" value="InterPro"/>
</dbReference>
<dbReference type="InParanoid" id="A0A3A9JXD7"/>
<dbReference type="OrthoDB" id="9807187at2"/>
<reference evidence="7 10" key="1">
    <citation type="submission" date="2018-09" db="EMBL/GenBank/DDBJ databases">
        <title>Roseomonas sp. nov., isolated from feces of Tibetan antelopes in the Qinghai-Tibet plateau, China.</title>
        <authorList>
            <person name="Tian Z."/>
        </authorList>
    </citation>
    <scope>NUCLEOTIDE SEQUENCE [LARGE SCALE GENOMIC DNA]</scope>
    <source>
        <strain evidence="8 9">Z23</strain>
        <strain evidence="7 10">Z24</strain>
    </source>
</reference>
<protein>
    <submittedName>
        <fullName evidence="7">Na+/H+ antiporter subunit E</fullName>
    </submittedName>
</protein>
<dbReference type="RefSeq" id="WP_120638748.1">
    <property type="nucleotide sequence ID" value="NZ_RAQU01000072.1"/>
</dbReference>
<evidence type="ECO:0000313" key="8">
    <source>
        <dbReference type="EMBL" id="RMI20487.1"/>
    </source>
</evidence>
<dbReference type="PANTHER" id="PTHR34584:SF1">
    <property type="entry name" value="NA(+)_H(+) ANTIPORTER SUBUNIT E1"/>
    <property type="match status" value="1"/>
</dbReference>
<keyword evidence="9" id="KW-1185">Reference proteome</keyword>
<comment type="caution">
    <text evidence="7">The sequence shown here is derived from an EMBL/GenBank/DDBJ whole genome shotgun (WGS) entry which is preliminary data.</text>
</comment>
<dbReference type="Proteomes" id="UP000274097">
    <property type="component" value="Unassembled WGS sequence"/>
</dbReference>
<dbReference type="InterPro" id="IPR002758">
    <property type="entry name" value="Cation_antiport_E"/>
</dbReference>
<keyword evidence="5" id="KW-1133">Transmembrane helix</keyword>
<comment type="similarity">
    <text evidence="2">Belongs to the CPA3 antiporters (TC 2.A.63) subunit E family.</text>
</comment>
<evidence type="ECO:0000256" key="6">
    <source>
        <dbReference type="ARBA" id="ARBA00023136"/>
    </source>
</evidence>
<sequence length="161" mass="18137">MRMLLPHPLLSLSLFVLWLLLNQTVAPGPALLGLAVALIGGWMLKRIRSARLRVRRPLVALRLAGVVAVDILRSNIGVAQVIMGRRKKRHSGFIHIPLSLRDPRGLAALAVILTATPGTAWVEYDPEEGWLLLHILDLVDEEEWVRTVKHRYEQPLMEIFP</sequence>
<accession>A0A3A9JXD7</accession>
<dbReference type="GO" id="GO:0005886">
    <property type="term" value="C:plasma membrane"/>
    <property type="evidence" value="ECO:0007669"/>
    <property type="project" value="UniProtKB-SubCell"/>
</dbReference>
<dbReference type="EMBL" id="RFLX01000011">
    <property type="protein sequence ID" value="RMI20487.1"/>
    <property type="molecule type" value="Genomic_DNA"/>
</dbReference>
<organism evidence="7 10">
    <name type="scientific">Teichococcus wenyumeiae</name>
    <dbReference type="NCBI Taxonomy" id="2478470"/>
    <lineage>
        <taxon>Bacteria</taxon>
        <taxon>Pseudomonadati</taxon>
        <taxon>Pseudomonadota</taxon>
        <taxon>Alphaproteobacteria</taxon>
        <taxon>Acetobacterales</taxon>
        <taxon>Roseomonadaceae</taxon>
        <taxon>Roseomonas</taxon>
    </lineage>
</organism>
<dbReference type="NCBIfam" id="NF006520">
    <property type="entry name" value="PRK08965.1-4"/>
    <property type="match status" value="1"/>
</dbReference>